<accession>A0ABT2Y6J9</accession>
<sequence length="152" mass="17669">MLKLYEYVEATKKCEELTIKMVEDVGGIVISVRAIERTFRLANIEVERAVRCKISDFDKTTYLPSFMLARELKKLNFSLEALKTTIKRSISESLIYLNSLSSNSEMDVSERLDDPLYDAFREYKKVLIKSIRTLKKLDDELFNAEINLVDIK</sequence>
<evidence type="ECO:0000313" key="1">
    <source>
        <dbReference type="EMBL" id="MCV2223919.1"/>
    </source>
</evidence>
<evidence type="ECO:0000313" key="2">
    <source>
        <dbReference type="Proteomes" id="UP001063475"/>
    </source>
</evidence>
<keyword evidence="2" id="KW-1185">Reference proteome</keyword>
<gene>
    <name evidence="1" type="ORF">ND528_20320</name>
</gene>
<dbReference type="Proteomes" id="UP001063475">
    <property type="component" value="Unassembled WGS sequence"/>
</dbReference>
<dbReference type="EMBL" id="JAMSHA010000007">
    <property type="protein sequence ID" value="MCV2223919.1"/>
    <property type="molecule type" value="Genomic_DNA"/>
</dbReference>
<protein>
    <submittedName>
        <fullName evidence="1">Uncharacterized protein</fullName>
    </submittedName>
</protein>
<dbReference type="RefSeq" id="WP_263471056.1">
    <property type="nucleotide sequence ID" value="NZ_JAMSHA010000007.1"/>
</dbReference>
<proteinExistence type="predicted"/>
<name>A0ABT2Y6J9_9PSED</name>
<reference evidence="1" key="1">
    <citation type="submission" date="2022-06" db="EMBL/GenBank/DDBJ databases">
        <title>De novo draft assembly of the Pseudomonas mercurotoleraris sp. nov., isolated from the plants rhizosphere.</title>
        <authorList>
            <person name="Robas M."/>
            <person name="Gonzalez D."/>
            <person name="Fernandez V.M."/>
            <person name="Luna L."/>
            <person name="Provanza A."/>
            <person name="Jimenez P.A."/>
        </authorList>
    </citation>
    <scope>NUCLEOTIDE SEQUENCE</scope>
    <source>
        <strain evidence="1">SAICEUPSM</strain>
    </source>
</reference>
<comment type="caution">
    <text evidence="1">The sequence shown here is derived from an EMBL/GenBank/DDBJ whole genome shotgun (WGS) entry which is preliminary data.</text>
</comment>
<organism evidence="1 2">
    <name type="scientific">Pseudomonas mercuritolerans</name>
    <dbReference type="NCBI Taxonomy" id="2951809"/>
    <lineage>
        <taxon>Bacteria</taxon>
        <taxon>Pseudomonadati</taxon>
        <taxon>Pseudomonadota</taxon>
        <taxon>Gammaproteobacteria</taxon>
        <taxon>Pseudomonadales</taxon>
        <taxon>Pseudomonadaceae</taxon>
        <taxon>Pseudomonas</taxon>
    </lineage>
</organism>